<dbReference type="PANTHER" id="PTHR21301">
    <property type="entry name" value="REVERSE TRANSCRIPTASE"/>
    <property type="match status" value="1"/>
</dbReference>
<organism evidence="1 2">
    <name type="scientific">Hydra vulgaris</name>
    <name type="common">Hydra</name>
    <name type="synonym">Hydra attenuata</name>
    <dbReference type="NCBI Taxonomy" id="6087"/>
    <lineage>
        <taxon>Eukaryota</taxon>
        <taxon>Metazoa</taxon>
        <taxon>Cnidaria</taxon>
        <taxon>Hydrozoa</taxon>
        <taxon>Hydroidolina</taxon>
        <taxon>Anthoathecata</taxon>
        <taxon>Aplanulata</taxon>
        <taxon>Hydridae</taxon>
        <taxon>Hydra</taxon>
    </lineage>
</organism>
<evidence type="ECO:0000313" key="2">
    <source>
        <dbReference type="RefSeq" id="XP_065650407.1"/>
    </source>
</evidence>
<name>A0ABM4BMU2_HYDVU</name>
<dbReference type="Proteomes" id="UP001652625">
    <property type="component" value="Chromosome 03"/>
</dbReference>
<keyword evidence="1" id="KW-1185">Reference proteome</keyword>
<dbReference type="RefSeq" id="XP_065650407.1">
    <property type="nucleotide sequence ID" value="XM_065794335.1"/>
</dbReference>
<reference evidence="2" key="1">
    <citation type="submission" date="2025-08" db="UniProtKB">
        <authorList>
            <consortium name="RefSeq"/>
        </authorList>
    </citation>
    <scope>IDENTIFICATION</scope>
</reference>
<gene>
    <name evidence="2" type="primary">LOC136078558</name>
</gene>
<proteinExistence type="predicted"/>
<dbReference type="PANTHER" id="PTHR21301:SF11">
    <property type="entry name" value="GIY-YIG DOMAIN-CONTAINING PROTEIN"/>
    <property type="match status" value="1"/>
</dbReference>
<protein>
    <submittedName>
        <fullName evidence="2">Uncharacterized protein LOC136078558</fullName>
    </submittedName>
</protein>
<dbReference type="GeneID" id="136078558"/>
<evidence type="ECO:0000313" key="1">
    <source>
        <dbReference type="Proteomes" id="UP001652625"/>
    </source>
</evidence>
<sequence length="321" mass="37314">MGIITTTESSALKLEYNKEVEKAQALRKNVLRELKMGKKINHNLTRDQRKAFKEIHQNKKIDIYPFGKGIGFVRIEHDKAVEKIREQIGPTKIISIDPTLSYAIKIKSFLSKLNKKQRFSKDEYESIYPSDPVPPRLYGLIKAHKQDKSYPMRVVVSTTDTHCYGISNYLVRRIQPVLNENLIRLKNSEDFINKTKSWLIDKNEIQVSFDIVNLCPSIPLKEATLVLLDQLNKRVSYKNSTKLTLTETKQQIELCLFRCYFLWNGEIHELENSGPIRLSFTVVLAESFLQYHEKKAIKMAMTIIPSIDIKSFYRYVDDSHA</sequence>
<accession>A0ABM4BMU2</accession>